<dbReference type="OrthoDB" id="45035at2759"/>
<name>A0A8T0J3A6_CERPU</name>
<dbReference type="EMBL" id="CM026421">
    <property type="protein sequence ID" value="KAG0589516.1"/>
    <property type="molecule type" value="Genomic_DNA"/>
</dbReference>
<dbReference type="AlphaFoldDB" id="A0A8T0J3A6"/>
<dbReference type="Pfam" id="PF04755">
    <property type="entry name" value="PAP_fibrillin"/>
    <property type="match status" value="1"/>
</dbReference>
<dbReference type="InterPro" id="IPR006843">
    <property type="entry name" value="PAP/fibrillin_dom"/>
</dbReference>
<protein>
    <recommendedName>
        <fullName evidence="3">Plastid lipid-associated protein/fibrillin conserved domain-containing protein</fullName>
    </recommendedName>
</protein>
<sequence>MMAVSSALSRSAFECSLNGSSSLRPFLAALPGHGQQCFPLKMVKMVSDNKENGGRAKVTLARAHRTRTVVTAAAVKEGVAVDVNAPPSVLVDTLLSLVDGTDRGTQIGEPEKRAIDEIVAKLETLCIPEPLSSPLLFGDWDVAYSSNPTAPGGYYRSMLGRALLKTRDMVQSINAPDGITNKVAFAAFGVLDGQVTLQGKLTALDKKWVEVVFEPPQVELGSLKMQYGGNSNVKLAILYLDEVVRIGRGSRGSLFIFKRRT</sequence>
<dbReference type="PANTHER" id="PTHR31906">
    <property type="entry name" value="PLASTID-LIPID-ASSOCIATED PROTEIN 4, CHLOROPLASTIC-RELATED"/>
    <property type="match status" value="1"/>
</dbReference>
<organism evidence="4 5">
    <name type="scientific">Ceratodon purpureus</name>
    <name type="common">Fire moss</name>
    <name type="synonym">Dicranum purpureum</name>
    <dbReference type="NCBI Taxonomy" id="3225"/>
    <lineage>
        <taxon>Eukaryota</taxon>
        <taxon>Viridiplantae</taxon>
        <taxon>Streptophyta</taxon>
        <taxon>Embryophyta</taxon>
        <taxon>Bryophyta</taxon>
        <taxon>Bryophytina</taxon>
        <taxon>Bryopsida</taxon>
        <taxon>Dicranidae</taxon>
        <taxon>Pseudoditrichales</taxon>
        <taxon>Ditrichaceae</taxon>
        <taxon>Ceratodon</taxon>
    </lineage>
</organism>
<feature type="domain" description="Plastid lipid-associated protein/fibrillin conserved" evidence="3">
    <location>
        <begin position="92"/>
        <end position="257"/>
    </location>
</feature>
<proteinExistence type="predicted"/>
<dbReference type="GO" id="GO:0009536">
    <property type="term" value="C:plastid"/>
    <property type="evidence" value="ECO:0007669"/>
    <property type="project" value="UniProtKB-SubCell"/>
</dbReference>
<dbReference type="Proteomes" id="UP000822688">
    <property type="component" value="Chromosome 1"/>
</dbReference>
<accession>A0A8T0J3A6</accession>
<gene>
    <name evidence="4" type="ORF">KC19_1G025700</name>
</gene>
<comment type="subcellular location">
    <subcellularLocation>
        <location evidence="1">Plastid</location>
    </subcellularLocation>
</comment>
<reference evidence="4" key="1">
    <citation type="submission" date="2020-06" db="EMBL/GenBank/DDBJ databases">
        <title>WGS assembly of Ceratodon purpureus strain R40.</title>
        <authorList>
            <person name="Carey S.B."/>
            <person name="Jenkins J."/>
            <person name="Shu S."/>
            <person name="Lovell J.T."/>
            <person name="Sreedasyam A."/>
            <person name="Maumus F."/>
            <person name="Tiley G.P."/>
            <person name="Fernandez-Pozo N."/>
            <person name="Barry K."/>
            <person name="Chen C."/>
            <person name="Wang M."/>
            <person name="Lipzen A."/>
            <person name="Daum C."/>
            <person name="Saski C.A."/>
            <person name="Payton A.C."/>
            <person name="Mcbreen J.C."/>
            <person name="Conrad R.E."/>
            <person name="Kollar L.M."/>
            <person name="Olsson S."/>
            <person name="Huttunen S."/>
            <person name="Landis J.B."/>
            <person name="Wickett N.J."/>
            <person name="Johnson M.G."/>
            <person name="Rensing S.A."/>
            <person name="Grimwood J."/>
            <person name="Schmutz J."/>
            <person name="Mcdaniel S.F."/>
        </authorList>
    </citation>
    <scope>NUCLEOTIDE SEQUENCE</scope>
    <source>
        <strain evidence="4">R40</strain>
    </source>
</reference>
<evidence type="ECO:0000259" key="3">
    <source>
        <dbReference type="Pfam" id="PF04755"/>
    </source>
</evidence>
<evidence type="ECO:0000313" key="4">
    <source>
        <dbReference type="EMBL" id="KAG0589516.1"/>
    </source>
</evidence>
<keyword evidence="2" id="KW-0934">Plastid</keyword>
<evidence type="ECO:0000256" key="1">
    <source>
        <dbReference type="ARBA" id="ARBA00004474"/>
    </source>
</evidence>
<dbReference type="InterPro" id="IPR039633">
    <property type="entry name" value="PAP"/>
</dbReference>
<evidence type="ECO:0000313" key="5">
    <source>
        <dbReference type="Proteomes" id="UP000822688"/>
    </source>
</evidence>
<comment type="caution">
    <text evidence="4">The sequence shown here is derived from an EMBL/GenBank/DDBJ whole genome shotgun (WGS) entry which is preliminary data.</text>
</comment>
<evidence type="ECO:0000256" key="2">
    <source>
        <dbReference type="ARBA" id="ARBA00022640"/>
    </source>
</evidence>
<keyword evidence="5" id="KW-1185">Reference proteome</keyword>